<feature type="transmembrane region" description="Helical" evidence="1">
    <location>
        <begin position="144"/>
        <end position="162"/>
    </location>
</feature>
<keyword evidence="1" id="KW-0472">Membrane</keyword>
<dbReference type="Proteomes" id="UP000589626">
    <property type="component" value="Unassembled WGS sequence"/>
</dbReference>
<feature type="transmembrane region" description="Helical" evidence="1">
    <location>
        <begin position="118"/>
        <end position="137"/>
    </location>
</feature>
<comment type="caution">
    <text evidence="2">The sequence shown here is derived from an EMBL/GenBank/DDBJ whole genome shotgun (WGS) entry which is preliminary data.</text>
</comment>
<evidence type="ECO:0000313" key="3">
    <source>
        <dbReference type="Proteomes" id="UP000589626"/>
    </source>
</evidence>
<keyword evidence="1" id="KW-1133">Transmembrane helix</keyword>
<feature type="transmembrane region" description="Helical" evidence="1">
    <location>
        <begin position="174"/>
        <end position="194"/>
    </location>
</feature>
<dbReference type="EMBL" id="JACHWR010000001">
    <property type="protein sequence ID" value="MBB3040860.1"/>
    <property type="molecule type" value="Genomic_DNA"/>
</dbReference>
<proteinExistence type="predicted"/>
<gene>
    <name evidence="2" type="ORF">FHU40_000661</name>
</gene>
<keyword evidence="1" id="KW-0812">Transmembrane</keyword>
<protein>
    <submittedName>
        <fullName evidence="2">Putative neutral ceramidase superfamily lipid hydrolase</fullName>
    </submittedName>
</protein>
<evidence type="ECO:0000313" key="2">
    <source>
        <dbReference type="EMBL" id="MBB3040860.1"/>
    </source>
</evidence>
<feature type="transmembrane region" description="Helical" evidence="1">
    <location>
        <begin position="44"/>
        <end position="70"/>
    </location>
</feature>
<dbReference type="GO" id="GO:0016787">
    <property type="term" value="F:hydrolase activity"/>
    <property type="evidence" value="ECO:0007669"/>
    <property type="project" value="UniProtKB-KW"/>
</dbReference>
<dbReference type="RefSeq" id="WP_183590841.1">
    <property type="nucleotide sequence ID" value="NZ_JACHWR010000001.1"/>
</dbReference>
<accession>A0A7W4VSJ6</accession>
<keyword evidence="2" id="KW-0378">Hydrolase</keyword>
<feature type="transmembrane region" description="Helical" evidence="1">
    <location>
        <begin position="18"/>
        <end position="38"/>
    </location>
</feature>
<evidence type="ECO:0000256" key="1">
    <source>
        <dbReference type="SAM" id="Phobius"/>
    </source>
</evidence>
<dbReference type="AlphaFoldDB" id="A0A7W4VSJ6"/>
<keyword evidence="3" id="KW-1185">Reference proteome</keyword>
<organism evidence="2 3">
    <name type="scientific">Nocardioides soli</name>
    <dbReference type="NCBI Taxonomy" id="1036020"/>
    <lineage>
        <taxon>Bacteria</taxon>
        <taxon>Bacillati</taxon>
        <taxon>Actinomycetota</taxon>
        <taxon>Actinomycetes</taxon>
        <taxon>Propionibacteriales</taxon>
        <taxon>Nocardioidaceae</taxon>
        <taxon>Nocardioides</taxon>
    </lineage>
</organism>
<feature type="transmembrane region" description="Helical" evidence="1">
    <location>
        <begin position="90"/>
        <end position="112"/>
    </location>
</feature>
<name>A0A7W4VSJ6_9ACTN</name>
<reference evidence="2 3" key="1">
    <citation type="submission" date="2020-08" db="EMBL/GenBank/DDBJ databases">
        <title>Sequencing the genomes of 1000 actinobacteria strains.</title>
        <authorList>
            <person name="Klenk H.-P."/>
        </authorList>
    </citation>
    <scope>NUCLEOTIDE SEQUENCE [LARGE SCALE GENOMIC DNA]</scope>
    <source>
        <strain evidence="2 3">DSM 105498</strain>
    </source>
</reference>
<sequence>MTALLRLGAARGLSGRTLLSLAASVSIVTLTAMVAVGIRTSAGAVAAGATIDSAVLVGLIAPAAVLSQLLQDRAAWLLETATRKARRVRLLWFVSLCTLATLSCLACVLLTAANVDTFLLAADFTLFFAISCAGALVLGGPLGWTPAAALALAASTPGLIPFEWNYVAQASYAIHIWCVAGALLVVTGAAFVALDEHGIDRQRRMLERQPGVTDD</sequence>